<evidence type="ECO:0000313" key="1">
    <source>
        <dbReference type="EMBL" id="KAH8093951.1"/>
    </source>
</evidence>
<dbReference type="InterPro" id="IPR012340">
    <property type="entry name" value="NA-bd_OB-fold"/>
</dbReference>
<organism evidence="1 2">
    <name type="scientific">Cristinia sonorae</name>
    <dbReference type="NCBI Taxonomy" id="1940300"/>
    <lineage>
        <taxon>Eukaryota</taxon>
        <taxon>Fungi</taxon>
        <taxon>Dikarya</taxon>
        <taxon>Basidiomycota</taxon>
        <taxon>Agaricomycotina</taxon>
        <taxon>Agaricomycetes</taxon>
        <taxon>Agaricomycetidae</taxon>
        <taxon>Agaricales</taxon>
        <taxon>Pleurotineae</taxon>
        <taxon>Stephanosporaceae</taxon>
        <taxon>Cristinia</taxon>
    </lineage>
</organism>
<dbReference type="Proteomes" id="UP000813824">
    <property type="component" value="Unassembled WGS sequence"/>
</dbReference>
<dbReference type="OrthoDB" id="3258172at2759"/>
<gene>
    <name evidence="1" type="ORF">BXZ70DRAFT_373398</name>
</gene>
<name>A0A8K0UKD4_9AGAR</name>
<comment type="caution">
    <text evidence="1">The sequence shown here is derived from an EMBL/GenBank/DDBJ whole genome shotgun (WGS) entry which is preliminary data.</text>
</comment>
<proteinExistence type="predicted"/>
<dbReference type="AlphaFoldDB" id="A0A8K0UKD4"/>
<accession>A0A8K0UKD4</accession>
<protein>
    <submittedName>
        <fullName evidence="1">Uncharacterized protein</fullName>
    </submittedName>
</protein>
<sequence>MPQQTDPAVPVTLSAVTSQPSSQKIRIVGRLTEPCSPSSPFIELTDGKQNTLLVDISLCLEPFKSSPWLREKHSLVMLVGYLEDLDDDRAAAGQRRVVLRALLAQETSDLQLGLWERAIREREELESLKS</sequence>
<dbReference type="Gene3D" id="2.40.50.140">
    <property type="entry name" value="Nucleic acid-binding proteins"/>
    <property type="match status" value="1"/>
</dbReference>
<dbReference type="EMBL" id="JAEVFJ010000027">
    <property type="protein sequence ID" value="KAH8093951.1"/>
    <property type="molecule type" value="Genomic_DNA"/>
</dbReference>
<evidence type="ECO:0000313" key="2">
    <source>
        <dbReference type="Proteomes" id="UP000813824"/>
    </source>
</evidence>
<keyword evidence="2" id="KW-1185">Reference proteome</keyword>
<reference evidence="1" key="1">
    <citation type="journal article" date="2021" name="New Phytol.">
        <title>Evolutionary innovations through gain and loss of genes in the ectomycorrhizal Boletales.</title>
        <authorList>
            <person name="Wu G."/>
            <person name="Miyauchi S."/>
            <person name="Morin E."/>
            <person name="Kuo A."/>
            <person name="Drula E."/>
            <person name="Varga T."/>
            <person name="Kohler A."/>
            <person name="Feng B."/>
            <person name="Cao Y."/>
            <person name="Lipzen A."/>
            <person name="Daum C."/>
            <person name="Hundley H."/>
            <person name="Pangilinan J."/>
            <person name="Johnson J."/>
            <person name="Barry K."/>
            <person name="LaButti K."/>
            <person name="Ng V."/>
            <person name="Ahrendt S."/>
            <person name="Min B."/>
            <person name="Choi I.G."/>
            <person name="Park H."/>
            <person name="Plett J.M."/>
            <person name="Magnuson J."/>
            <person name="Spatafora J.W."/>
            <person name="Nagy L.G."/>
            <person name="Henrissat B."/>
            <person name="Grigoriev I.V."/>
            <person name="Yang Z.L."/>
            <person name="Xu J."/>
            <person name="Martin F.M."/>
        </authorList>
    </citation>
    <scope>NUCLEOTIDE SEQUENCE</scope>
    <source>
        <strain evidence="1">KKN 215</strain>
    </source>
</reference>